<accession>A0A183KNP7</accession>
<sequence>MTSFLACWREGIVLRTRKLLSSPVVPQSLVFIPDNLRLLRTDAIPVTQSASNIRNTRTGLWAARIKRVIKHCITLVTEPGPN</sequence>
<proteinExistence type="predicted"/>
<dbReference type="WBParaSite" id="SCUD_0001668001-mRNA-1">
    <property type="protein sequence ID" value="SCUD_0001668001-mRNA-1"/>
    <property type="gene ID" value="SCUD_0001668001"/>
</dbReference>
<dbReference type="AlphaFoldDB" id="A0A183KNP7"/>
<protein>
    <submittedName>
        <fullName evidence="1">Uncharacterized protein</fullName>
    </submittedName>
</protein>
<name>A0A183KNP7_9TREM</name>
<organism evidence="1">
    <name type="scientific">Schistosoma curassoni</name>
    <dbReference type="NCBI Taxonomy" id="6186"/>
    <lineage>
        <taxon>Eukaryota</taxon>
        <taxon>Metazoa</taxon>
        <taxon>Spiralia</taxon>
        <taxon>Lophotrochozoa</taxon>
        <taxon>Platyhelminthes</taxon>
        <taxon>Trematoda</taxon>
        <taxon>Digenea</taxon>
        <taxon>Strigeidida</taxon>
        <taxon>Schistosomatoidea</taxon>
        <taxon>Schistosomatidae</taxon>
        <taxon>Schistosoma</taxon>
    </lineage>
</organism>
<evidence type="ECO:0000313" key="1">
    <source>
        <dbReference type="WBParaSite" id="SCUD_0001668001-mRNA-1"/>
    </source>
</evidence>
<reference evidence="1" key="1">
    <citation type="submission" date="2016-06" db="UniProtKB">
        <authorList>
            <consortium name="WormBaseParasite"/>
        </authorList>
    </citation>
    <scope>IDENTIFICATION</scope>
</reference>